<keyword evidence="5" id="KW-0560">Oxidoreductase</keyword>
<dbReference type="CDD" id="cd06185">
    <property type="entry name" value="PDR_like"/>
    <property type="match status" value="1"/>
</dbReference>
<dbReference type="PANTHER" id="PTHR47354:SF1">
    <property type="entry name" value="CARNITINE MONOOXYGENASE REDUCTASE SUBUNIT"/>
    <property type="match status" value="1"/>
</dbReference>
<proteinExistence type="predicted"/>
<evidence type="ECO:0000256" key="5">
    <source>
        <dbReference type="ARBA" id="ARBA00023002"/>
    </source>
</evidence>
<dbReference type="RefSeq" id="WP_221244582.1">
    <property type="nucleotide sequence ID" value="NZ_BAAARH010000003.1"/>
</dbReference>
<organism evidence="9 10">
    <name type="scientific">Neomicrococcus aestuarii</name>
    <dbReference type="NCBI Taxonomy" id="556325"/>
    <lineage>
        <taxon>Bacteria</taxon>
        <taxon>Bacillati</taxon>
        <taxon>Actinomycetota</taxon>
        <taxon>Actinomycetes</taxon>
        <taxon>Micrococcales</taxon>
        <taxon>Micrococcaceae</taxon>
        <taxon>Neomicrococcus</taxon>
    </lineage>
</organism>
<evidence type="ECO:0000313" key="9">
    <source>
        <dbReference type="EMBL" id="MBB5511975.1"/>
    </source>
</evidence>
<dbReference type="Pfam" id="PF22290">
    <property type="entry name" value="DmmA-like_N"/>
    <property type="match status" value="1"/>
</dbReference>
<dbReference type="InterPro" id="IPR036010">
    <property type="entry name" value="2Fe-2S_ferredoxin-like_sf"/>
</dbReference>
<evidence type="ECO:0000256" key="7">
    <source>
        <dbReference type="ARBA" id="ARBA00023014"/>
    </source>
</evidence>
<dbReference type="SUPFAM" id="SSF63380">
    <property type="entry name" value="Riboflavin synthase domain-like"/>
    <property type="match status" value="1"/>
</dbReference>
<evidence type="ECO:0000256" key="2">
    <source>
        <dbReference type="ARBA" id="ARBA00022630"/>
    </source>
</evidence>
<gene>
    <name evidence="9" type="ORF">HD598_000662</name>
</gene>
<dbReference type="Proteomes" id="UP000580797">
    <property type="component" value="Unassembled WGS sequence"/>
</dbReference>
<comment type="cofactor">
    <cofactor evidence="1">
        <name>FAD</name>
        <dbReference type="ChEBI" id="CHEBI:57692"/>
    </cofactor>
</comment>
<dbReference type="InterPro" id="IPR012675">
    <property type="entry name" value="Beta-grasp_dom_sf"/>
</dbReference>
<dbReference type="Gene3D" id="3.10.20.30">
    <property type="match status" value="1"/>
</dbReference>
<keyword evidence="3" id="KW-0001">2Fe-2S</keyword>
<dbReference type="PROSITE" id="PS51085">
    <property type="entry name" value="2FE2S_FER_2"/>
    <property type="match status" value="1"/>
</dbReference>
<evidence type="ECO:0000256" key="4">
    <source>
        <dbReference type="ARBA" id="ARBA00022723"/>
    </source>
</evidence>
<dbReference type="GO" id="GO:0016491">
    <property type="term" value="F:oxidoreductase activity"/>
    <property type="evidence" value="ECO:0007669"/>
    <property type="project" value="UniProtKB-KW"/>
</dbReference>
<dbReference type="Gene3D" id="2.40.30.10">
    <property type="entry name" value="Translation factors"/>
    <property type="match status" value="1"/>
</dbReference>
<dbReference type="SUPFAM" id="SSF52343">
    <property type="entry name" value="Ferredoxin reductase-like, C-terminal NADP-linked domain"/>
    <property type="match status" value="1"/>
</dbReference>
<name>A0A7W8TTV4_9MICC</name>
<keyword evidence="6" id="KW-0408">Iron</keyword>
<comment type="caution">
    <text evidence="9">The sequence shown here is derived from an EMBL/GenBank/DDBJ whole genome shotgun (WGS) entry which is preliminary data.</text>
</comment>
<keyword evidence="4" id="KW-0479">Metal-binding</keyword>
<dbReference type="InterPro" id="IPR017938">
    <property type="entry name" value="Riboflavin_synthase-like_b-brl"/>
</dbReference>
<dbReference type="PANTHER" id="PTHR47354">
    <property type="entry name" value="NADH OXIDOREDUCTASE HCR"/>
    <property type="match status" value="1"/>
</dbReference>
<feature type="domain" description="2Fe-2S ferredoxin-type" evidence="8">
    <location>
        <begin position="190"/>
        <end position="273"/>
    </location>
</feature>
<dbReference type="Pfam" id="PF00111">
    <property type="entry name" value="Fer2"/>
    <property type="match status" value="1"/>
</dbReference>
<evidence type="ECO:0000256" key="3">
    <source>
        <dbReference type="ARBA" id="ARBA00022714"/>
    </source>
</evidence>
<evidence type="ECO:0000313" key="10">
    <source>
        <dbReference type="Proteomes" id="UP000580797"/>
    </source>
</evidence>
<protein>
    <submittedName>
        <fullName evidence="9">Ferredoxin-NADP reductase</fullName>
    </submittedName>
</protein>
<dbReference type="SUPFAM" id="SSF54292">
    <property type="entry name" value="2Fe-2S ferredoxin-like"/>
    <property type="match status" value="1"/>
</dbReference>
<sequence>MFIQAGVKKNAYSLVGDGVNPRQYAISVRRQETGGGSEWLHANVSTGSRVVVEGPRSMFSPDLGARKYMLVAAGIGVTPVLSHARAAARWGRQAEVIYIYRPNAAAHLDDLRNLDGKGFIKLYEAEGRQAGSALIRERFHVQPLGTHAYACGPSEMLESFRTAGINAGWSSERLHLERFDPPKQEPGKSFQVHVTSTGQTLTVEPSVSLLEKLLEAGHPIPNLCRQGVCGECKVQVKSGTIDHRDIVLSEDEKNANSSMLCCVSRGEEIEVDI</sequence>
<keyword evidence="2" id="KW-0285">Flavoprotein</keyword>
<evidence type="ECO:0000256" key="1">
    <source>
        <dbReference type="ARBA" id="ARBA00001974"/>
    </source>
</evidence>
<dbReference type="InterPro" id="IPR054582">
    <property type="entry name" value="DmmA-like_N"/>
</dbReference>
<dbReference type="EMBL" id="JACHDR010000001">
    <property type="protein sequence ID" value="MBB5511975.1"/>
    <property type="molecule type" value="Genomic_DNA"/>
</dbReference>
<dbReference type="Gene3D" id="3.40.50.80">
    <property type="entry name" value="Nucleotide-binding domain of ferredoxin-NADP reductase (FNR) module"/>
    <property type="match status" value="1"/>
</dbReference>
<accession>A0A7W8TTV4</accession>
<dbReference type="AlphaFoldDB" id="A0A7W8TTV4"/>
<dbReference type="PRINTS" id="PR00409">
    <property type="entry name" value="PHDIOXRDTASE"/>
</dbReference>
<keyword evidence="7" id="KW-0411">Iron-sulfur</keyword>
<evidence type="ECO:0000256" key="6">
    <source>
        <dbReference type="ARBA" id="ARBA00023004"/>
    </source>
</evidence>
<dbReference type="InterPro" id="IPR050415">
    <property type="entry name" value="MRET"/>
</dbReference>
<dbReference type="InterPro" id="IPR001041">
    <property type="entry name" value="2Fe-2S_ferredoxin-type"/>
</dbReference>
<reference evidence="9 10" key="1">
    <citation type="submission" date="2020-08" db="EMBL/GenBank/DDBJ databases">
        <title>Sequencing the genomes of 1000 actinobacteria strains.</title>
        <authorList>
            <person name="Klenk H.-P."/>
        </authorList>
    </citation>
    <scope>NUCLEOTIDE SEQUENCE [LARGE SCALE GENOMIC DNA]</scope>
    <source>
        <strain evidence="9 10">DSM 105783</strain>
    </source>
</reference>
<dbReference type="CDD" id="cd00207">
    <property type="entry name" value="fer2"/>
    <property type="match status" value="1"/>
</dbReference>
<dbReference type="InterPro" id="IPR039261">
    <property type="entry name" value="FNR_nucleotide-bd"/>
</dbReference>
<dbReference type="GO" id="GO:0051537">
    <property type="term" value="F:2 iron, 2 sulfur cluster binding"/>
    <property type="evidence" value="ECO:0007669"/>
    <property type="project" value="UniProtKB-KW"/>
</dbReference>
<dbReference type="GO" id="GO:0046872">
    <property type="term" value="F:metal ion binding"/>
    <property type="evidence" value="ECO:0007669"/>
    <property type="project" value="UniProtKB-KW"/>
</dbReference>
<evidence type="ECO:0000259" key="8">
    <source>
        <dbReference type="PROSITE" id="PS51085"/>
    </source>
</evidence>